<dbReference type="RefSeq" id="WP_145367355.1">
    <property type="nucleotide sequence ID" value="NZ_CP036275.1"/>
</dbReference>
<dbReference type="AlphaFoldDB" id="A0A517Z2L6"/>
<reference evidence="1 2" key="1">
    <citation type="submission" date="2019-02" db="EMBL/GenBank/DDBJ databases">
        <title>Deep-cultivation of Planctomycetes and their phenomic and genomic characterization uncovers novel biology.</title>
        <authorList>
            <person name="Wiegand S."/>
            <person name="Jogler M."/>
            <person name="Boedeker C."/>
            <person name="Pinto D."/>
            <person name="Vollmers J."/>
            <person name="Rivas-Marin E."/>
            <person name="Kohn T."/>
            <person name="Peeters S.H."/>
            <person name="Heuer A."/>
            <person name="Rast P."/>
            <person name="Oberbeckmann S."/>
            <person name="Bunk B."/>
            <person name="Jeske O."/>
            <person name="Meyerdierks A."/>
            <person name="Storesund J.E."/>
            <person name="Kallscheuer N."/>
            <person name="Luecker S."/>
            <person name="Lage O.M."/>
            <person name="Pohl T."/>
            <person name="Merkel B.J."/>
            <person name="Hornburger P."/>
            <person name="Mueller R.-W."/>
            <person name="Bruemmer F."/>
            <person name="Labrenz M."/>
            <person name="Spormann A.M."/>
            <person name="Op den Camp H."/>
            <person name="Overmann J."/>
            <person name="Amann R."/>
            <person name="Jetten M.S.M."/>
            <person name="Mascher T."/>
            <person name="Medema M.H."/>
            <person name="Devos D.P."/>
            <person name="Kaster A.-K."/>
            <person name="Ovreas L."/>
            <person name="Rohde M."/>
            <person name="Galperin M.Y."/>
            <person name="Jogler C."/>
        </authorList>
    </citation>
    <scope>NUCLEOTIDE SEQUENCE [LARGE SCALE GENOMIC DNA]</scope>
    <source>
        <strain evidence="1 2">Mal4</strain>
    </source>
</reference>
<accession>A0A517Z2L6</accession>
<sequence length="265" mass="30723">MNAKVLQRQFEKIGARASVRADRSRSARTGVAIDIDRDESGEFFDIAIGRDAPDELSVVDVQPRLRHLLLMSRDRDGKHKFLCGHDERHWFVAAVPERAAAGTVQTAFETLKPPAVRNELLRQKVKRKNRNRRRNEAFLRQGEWFFVPVGEQNFPELHILRNEPLRRGTGKPHMCEELVREGGELVYVSAQHPAGLTESQYHRLLNRRPKLRNLQWIPQRRNPGVFVRGRVRHADHKTIVLHGWHQVLMNTETQSVAMRHVAFID</sequence>
<dbReference type="KEGG" id="mri:Mal4_10150"/>
<keyword evidence="2" id="KW-1185">Reference proteome</keyword>
<dbReference type="EMBL" id="CP036275">
    <property type="protein sequence ID" value="QDU36720.1"/>
    <property type="molecule type" value="Genomic_DNA"/>
</dbReference>
<evidence type="ECO:0000313" key="1">
    <source>
        <dbReference type="EMBL" id="QDU36720.1"/>
    </source>
</evidence>
<name>A0A517Z2L6_9PLAN</name>
<gene>
    <name evidence="1" type="ORF">Mal4_10150</name>
</gene>
<proteinExistence type="predicted"/>
<organism evidence="1 2">
    <name type="scientific">Maioricimonas rarisocia</name>
    <dbReference type="NCBI Taxonomy" id="2528026"/>
    <lineage>
        <taxon>Bacteria</taxon>
        <taxon>Pseudomonadati</taxon>
        <taxon>Planctomycetota</taxon>
        <taxon>Planctomycetia</taxon>
        <taxon>Planctomycetales</taxon>
        <taxon>Planctomycetaceae</taxon>
        <taxon>Maioricimonas</taxon>
    </lineage>
</organism>
<dbReference type="OrthoDB" id="250053at2"/>
<protein>
    <submittedName>
        <fullName evidence="1">Uncharacterized protein</fullName>
    </submittedName>
</protein>
<evidence type="ECO:0000313" key="2">
    <source>
        <dbReference type="Proteomes" id="UP000320496"/>
    </source>
</evidence>
<dbReference type="Proteomes" id="UP000320496">
    <property type="component" value="Chromosome"/>
</dbReference>